<dbReference type="OrthoDB" id="508486at2"/>
<dbReference type="EMBL" id="NTFS01000039">
    <property type="protein sequence ID" value="PAX59700.1"/>
    <property type="molecule type" value="Genomic_DNA"/>
</dbReference>
<dbReference type="Gene3D" id="1.25.40.10">
    <property type="entry name" value="Tetratricopeptide repeat domain"/>
    <property type="match status" value="2"/>
</dbReference>
<dbReference type="RefSeq" id="WP_095720773.1">
    <property type="nucleotide sequence ID" value="NZ_NTFS01000039.1"/>
</dbReference>
<feature type="repeat" description="TPR" evidence="3">
    <location>
        <begin position="112"/>
        <end position="145"/>
    </location>
</feature>
<feature type="repeat" description="TPR" evidence="3">
    <location>
        <begin position="78"/>
        <end position="111"/>
    </location>
</feature>
<protein>
    <submittedName>
        <fullName evidence="4">Uncharacterized protein</fullName>
    </submittedName>
</protein>
<evidence type="ECO:0000256" key="1">
    <source>
        <dbReference type="ARBA" id="ARBA00022737"/>
    </source>
</evidence>
<dbReference type="InterPro" id="IPR019734">
    <property type="entry name" value="TPR_rpt"/>
</dbReference>
<proteinExistence type="predicted"/>
<dbReference type="SUPFAM" id="SSF48452">
    <property type="entry name" value="TPR-like"/>
    <property type="match status" value="1"/>
</dbReference>
<gene>
    <name evidence="4" type="ORF">CK510_05725</name>
</gene>
<organism evidence="4 5">
    <name type="scientific">Brunnivagina elsteri CCALA 953</name>
    <dbReference type="NCBI Taxonomy" id="987040"/>
    <lineage>
        <taxon>Bacteria</taxon>
        <taxon>Bacillati</taxon>
        <taxon>Cyanobacteriota</taxon>
        <taxon>Cyanophyceae</taxon>
        <taxon>Nostocales</taxon>
        <taxon>Calotrichaceae</taxon>
        <taxon>Brunnivagina</taxon>
    </lineage>
</organism>
<sequence>MNSYTFLASGDEQYYSKKSVAKSTSTFNAQYQDAIGSESCAVENSYLRSCALKLAKQGDYTEAIALFNHLILRQPENAINYNNRGLVYFQYGEREKALKDYNLALQLNPKLASAYNNRANYYAACGNLEEAVYDYDEALDLNPTYTRAWINRGITLRDLDQYEEAIDNFEIALLFEQYEGHIIGERGRTHHLSGDWNCAVADYRRALALLPISPNSKDGAGLRLRSQVENWLGELLCP</sequence>
<dbReference type="Pfam" id="PF00515">
    <property type="entry name" value="TPR_1"/>
    <property type="match status" value="2"/>
</dbReference>
<keyword evidence="2 3" id="KW-0802">TPR repeat</keyword>
<evidence type="ECO:0000256" key="3">
    <source>
        <dbReference type="PROSITE-ProRule" id="PRU00339"/>
    </source>
</evidence>
<feature type="repeat" description="TPR" evidence="3">
    <location>
        <begin position="146"/>
        <end position="179"/>
    </location>
</feature>
<evidence type="ECO:0000256" key="2">
    <source>
        <dbReference type="ARBA" id="ARBA00022803"/>
    </source>
</evidence>
<evidence type="ECO:0000313" key="5">
    <source>
        <dbReference type="Proteomes" id="UP000218238"/>
    </source>
</evidence>
<dbReference type="PROSITE" id="PS50005">
    <property type="entry name" value="TPR"/>
    <property type="match status" value="3"/>
</dbReference>
<dbReference type="AlphaFoldDB" id="A0A2A2TMN4"/>
<keyword evidence="1" id="KW-0677">Repeat</keyword>
<comment type="caution">
    <text evidence="4">The sequence shown here is derived from an EMBL/GenBank/DDBJ whole genome shotgun (WGS) entry which is preliminary data.</text>
</comment>
<dbReference type="Proteomes" id="UP000218238">
    <property type="component" value="Unassembled WGS sequence"/>
</dbReference>
<keyword evidence="5" id="KW-1185">Reference proteome</keyword>
<dbReference type="Pfam" id="PF13181">
    <property type="entry name" value="TPR_8"/>
    <property type="match status" value="1"/>
</dbReference>
<reference evidence="4 5" key="1">
    <citation type="submission" date="2017-08" db="EMBL/GenBank/DDBJ databases">
        <title>Draft genome sequence of filamentous cyanobacterium Calothrix elsteri CCALA 953.</title>
        <authorList>
            <person name="Gagunashvili A.N."/>
            <person name="Elster J."/>
            <person name="Andresson O.S."/>
        </authorList>
    </citation>
    <scope>NUCLEOTIDE SEQUENCE [LARGE SCALE GENOMIC DNA]</scope>
    <source>
        <strain evidence="4 5">CCALA 953</strain>
    </source>
</reference>
<dbReference type="PROSITE" id="PS50293">
    <property type="entry name" value="TPR_REGION"/>
    <property type="match status" value="2"/>
</dbReference>
<dbReference type="InterPro" id="IPR050498">
    <property type="entry name" value="Ycf3"/>
</dbReference>
<accession>A0A2A2TMN4</accession>
<dbReference type="PANTHER" id="PTHR44858">
    <property type="entry name" value="TETRATRICOPEPTIDE REPEAT PROTEIN 6"/>
    <property type="match status" value="1"/>
</dbReference>
<name>A0A2A2TMN4_9CYAN</name>
<dbReference type="PANTHER" id="PTHR44858:SF1">
    <property type="entry name" value="UDP-N-ACETYLGLUCOSAMINE--PEPTIDE N-ACETYLGLUCOSAMINYLTRANSFERASE SPINDLY-RELATED"/>
    <property type="match status" value="1"/>
</dbReference>
<dbReference type="InterPro" id="IPR011990">
    <property type="entry name" value="TPR-like_helical_dom_sf"/>
</dbReference>
<dbReference type="SMART" id="SM00028">
    <property type="entry name" value="TPR"/>
    <property type="match status" value="5"/>
</dbReference>
<evidence type="ECO:0000313" key="4">
    <source>
        <dbReference type="EMBL" id="PAX59700.1"/>
    </source>
</evidence>